<accession>A0A7Z2S5M8</accession>
<dbReference type="Gene3D" id="3.30.565.10">
    <property type="entry name" value="Histidine kinase-like ATPase, C-terminal domain"/>
    <property type="match status" value="1"/>
</dbReference>
<keyword evidence="9" id="KW-1185">Reference proteome</keyword>
<name>A0A7Z2S5M8_9SPHN</name>
<dbReference type="KEGG" id="schy:GVO57_11380"/>
<dbReference type="Pfam" id="PF02518">
    <property type="entry name" value="HATPase_c"/>
    <property type="match status" value="1"/>
</dbReference>
<dbReference type="InterPro" id="IPR036890">
    <property type="entry name" value="HATPase_C_sf"/>
</dbReference>
<dbReference type="InterPro" id="IPR050736">
    <property type="entry name" value="Sensor_HK_Regulatory"/>
</dbReference>
<keyword evidence="4 8" id="KW-0418">Kinase</keyword>
<evidence type="ECO:0000256" key="3">
    <source>
        <dbReference type="ARBA" id="ARBA00022679"/>
    </source>
</evidence>
<gene>
    <name evidence="8" type="ORF">GVO57_11380</name>
</gene>
<dbReference type="AlphaFoldDB" id="A0A7Z2S5M8"/>
<dbReference type="InterPro" id="IPR005467">
    <property type="entry name" value="His_kinase_dom"/>
</dbReference>
<dbReference type="PANTHER" id="PTHR43711">
    <property type="entry name" value="TWO-COMPONENT HISTIDINE KINASE"/>
    <property type="match status" value="1"/>
</dbReference>
<feature type="region of interest" description="Disordered" evidence="6">
    <location>
        <begin position="213"/>
        <end position="244"/>
    </location>
</feature>
<dbReference type="InterPro" id="IPR003594">
    <property type="entry name" value="HATPase_dom"/>
</dbReference>
<comment type="catalytic activity">
    <reaction evidence="1">
        <text>ATP + protein L-histidine = ADP + protein N-phospho-L-histidine.</text>
        <dbReference type="EC" id="2.7.13.3"/>
    </reaction>
</comment>
<dbReference type="EC" id="2.7.13.3" evidence="2"/>
<dbReference type="GO" id="GO:0000160">
    <property type="term" value="P:phosphorelay signal transduction system"/>
    <property type="evidence" value="ECO:0007669"/>
    <property type="project" value="UniProtKB-KW"/>
</dbReference>
<keyword evidence="3" id="KW-0808">Transferase</keyword>
<evidence type="ECO:0000256" key="4">
    <source>
        <dbReference type="ARBA" id="ARBA00022777"/>
    </source>
</evidence>
<dbReference type="SMART" id="SM00387">
    <property type="entry name" value="HATPase_c"/>
    <property type="match status" value="1"/>
</dbReference>
<evidence type="ECO:0000256" key="5">
    <source>
        <dbReference type="ARBA" id="ARBA00023012"/>
    </source>
</evidence>
<proteinExistence type="predicted"/>
<protein>
    <recommendedName>
        <fullName evidence="2">histidine kinase</fullName>
        <ecNumber evidence="2">2.7.13.3</ecNumber>
    </recommendedName>
</protein>
<dbReference type="PANTHER" id="PTHR43711:SF26">
    <property type="entry name" value="SENSOR HISTIDINE KINASE RCSC"/>
    <property type="match status" value="1"/>
</dbReference>
<sequence>MTRVAEGFIDGEGRLVRADPALARLQEAAGGAIGQVIAVPQIATLVRLAQRLGVLVSRCVIAADGADDLDLWVQAKPEGGGVALSVGGWARRPGRSGDDGFGRRVYDFVRSRGDWLWETDPALKLTSVTDPAGEAMIGAPLTRLFHFIPGADGDLPILEAIAARARFEGQEAEVRGSGQRVRLTGLPLIDGGGRFAGYRGSAFLVDAPAAAEPARPAPVADEVPEPETRDPGEPVTADGNPFGTRLDTALRQPLARIVERAESIGAQSGGPIRRDYADYATDIAGAGRHLLALVDDLVDLQAVERHDFQPLADLIDLADLSRRAASLLGIQAGDRGVRIDPPAMDESLPARGDYRRTLQILVNLIGNAVRHSPEGGMVWVRAEREGARAIIVVADQGHGIDPAEHERIFEKFTRIAPSDPGGSGLGLYIARRLARAMGGDLTVDSALGQGARFVLALPSGG</sequence>
<dbReference type="Proteomes" id="UP000464468">
    <property type="component" value="Chromosome"/>
</dbReference>
<evidence type="ECO:0000313" key="9">
    <source>
        <dbReference type="Proteomes" id="UP000464468"/>
    </source>
</evidence>
<dbReference type="GO" id="GO:0004673">
    <property type="term" value="F:protein histidine kinase activity"/>
    <property type="evidence" value="ECO:0007669"/>
    <property type="project" value="UniProtKB-EC"/>
</dbReference>
<organism evidence="8 9">
    <name type="scientific">Sphingomonas changnyeongensis</name>
    <dbReference type="NCBI Taxonomy" id="2698679"/>
    <lineage>
        <taxon>Bacteria</taxon>
        <taxon>Pseudomonadati</taxon>
        <taxon>Pseudomonadota</taxon>
        <taxon>Alphaproteobacteria</taxon>
        <taxon>Sphingomonadales</taxon>
        <taxon>Sphingomonadaceae</taxon>
        <taxon>Sphingomonas</taxon>
    </lineage>
</organism>
<evidence type="ECO:0000313" key="8">
    <source>
        <dbReference type="EMBL" id="QHL91305.1"/>
    </source>
</evidence>
<reference evidence="8 9" key="1">
    <citation type="submission" date="2020-01" db="EMBL/GenBank/DDBJ databases">
        <title>Sphingomonas sp. C33 whole genome sequece.</title>
        <authorList>
            <person name="Park C."/>
        </authorList>
    </citation>
    <scope>NUCLEOTIDE SEQUENCE [LARGE SCALE GENOMIC DNA]</scope>
    <source>
        <strain evidence="8 9">C33</strain>
    </source>
</reference>
<dbReference type="SUPFAM" id="SSF55874">
    <property type="entry name" value="ATPase domain of HSP90 chaperone/DNA topoisomerase II/histidine kinase"/>
    <property type="match status" value="1"/>
</dbReference>
<dbReference type="InterPro" id="IPR004358">
    <property type="entry name" value="Sig_transdc_His_kin-like_C"/>
</dbReference>
<keyword evidence="5" id="KW-0902">Two-component regulatory system</keyword>
<evidence type="ECO:0000259" key="7">
    <source>
        <dbReference type="PROSITE" id="PS50109"/>
    </source>
</evidence>
<dbReference type="RefSeq" id="WP_160593235.1">
    <property type="nucleotide sequence ID" value="NZ_CP047895.1"/>
</dbReference>
<dbReference type="EMBL" id="CP047895">
    <property type="protein sequence ID" value="QHL91305.1"/>
    <property type="molecule type" value="Genomic_DNA"/>
</dbReference>
<evidence type="ECO:0000256" key="2">
    <source>
        <dbReference type="ARBA" id="ARBA00012438"/>
    </source>
</evidence>
<feature type="domain" description="Histidine kinase" evidence="7">
    <location>
        <begin position="245"/>
        <end position="461"/>
    </location>
</feature>
<dbReference type="PROSITE" id="PS50109">
    <property type="entry name" value="HIS_KIN"/>
    <property type="match status" value="1"/>
</dbReference>
<evidence type="ECO:0000256" key="6">
    <source>
        <dbReference type="SAM" id="MobiDB-lite"/>
    </source>
</evidence>
<dbReference type="PRINTS" id="PR00344">
    <property type="entry name" value="BCTRLSENSOR"/>
</dbReference>
<evidence type="ECO:0000256" key="1">
    <source>
        <dbReference type="ARBA" id="ARBA00000085"/>
    </source>
</evidence>